<dbReference type="eggNOG" id="KOG0421">
    <property type="taxonomic scope" value="Eukaryota"/>
</dbReference>
<dbReference type="GeneTree" id="ENSGT01130000281794"/>
<reference evidence="1 2" key="1">
    <citation type="submission" date="2008-02" db="EMBL/GenBank/DDBJ databases">
        <title>A 6x draft sequence assembly of the Pongo pygmaeus abelii genome.</title>
        <authorList>
            <person name="Wilson R.K."/>
            <person name="Mardis E."/>
        </authorList>
    </citation>
    <scope>NUCLEOTIDE SEQUENCE [LARGE SCALE GENOMIC DNA]</scope>
</reference>
<name>H2P0F2_PONAB</name>
<dbReference type="HOGENOM" id="CLU_2454163_0_0_1"/>
<keyword evidence="2" id="KW-1185">Reference proteome</keyword>
<proteinExistence type="predicted"/>
<protein>
    <submittedName>
        <fullName evidence="1">Uncharacterized protein</fullName>
    </submittedName>
</protein>
<evidence type="ECO:0000313" key="1">
    <source>
        <dbReference type="Ensembl" id="ENSPPYP00000011752.1"/>
    </source>
</evidence>
<accession>H2P0F2</accession>
<organism evidence="1 2">
    <name type="scientific">Pongo abelii</name>
    <name type="common">Sumatran orangutan</name>
    <name type="synonym">Pongo pygmaeus abelii</name>
    <dbReference type="NCBI Taxonomy" id="9601"/>
    <lineage>
        <taxon>Eukaryota</taxon>
        <taxon>Metazoa</taxon>
        <taxon>Chordata</taxon>
        <taxon>Craniata</taxon>
        <taxon>Vertebrata</taxon>
        <taxon>Euteleostomi</taxon>
        <taxon>Mammalia</taxon>
        <taxon>Eutheria</taxon>
        <taxon>Euarchontoglires</taxon>
        <taxon>Primates</taxon>
        <taxon>Haplorrhini</taxon>
        <taxon>Catarrhini</taxon>
        <taxon>Hominidae</taxon>
        <taxon>Pongo</taxon>
    </lineage>
</organism>
<dbReference type="OMA" id="MTLMMPG"/>
<sequence>MQSHFLSSCLSASATQIASQNFDPATVSVTTAHKGAEPSRGTAWGPVGKRLQQELMTLMMPGDKRISACPESLIKWRSSMEQLVQYMNI</sequence>
<reference evidence="1" key="3">
    <citation type="submission" date="2025-09" db="UniProtKB">
        <authorList>
            <consortium name="Ensembl"/>
        </authorList>
    </citation>
    <scope>IDENTIFICATION</scope>
</reference>
<reference evidence="1" key="2">
    <citation type="submission" date="2025-08" db="UniProtKB">
        <authorList>
            <consortium name="Ensembl"/>
        </authorList>
    </citation>
    <scope>IDENTIFICATION</scope>
</reference>
<dbReference type="AlphaFoldDB" id="H2P0F2"/>
<dbReference type="InParanoid" id="H2P0F2"/>
<dbReference type="Ensembl" id="ENSPPYT00000012200.2">
    <property type="protein sequence ID" value="ENSPPYP00000011752.1"/>
    <property type="gene ID" value="ENSPPYG00000010486.2"/>
</dbReference>
<dbReference type="Proteomes" id="UP000001595">
    <property type="component" value="Chromosome 19"/>
</dbReference>
<evidence type="ECO:0000313" key="2">
    <source>
        <dbReference type="Proteomes" id="UP000001595"/>
    </source>
</evidence>